<keyword evidence="6 9" id="KW-0028">Amino-acid biosynthesis</keyword>
<dbReference type="InterPro" id="IPR013785">
    <property type="entry name" value="Aldolase_TIM"/>
</dbReference>
<sequence>MIIYPTLELLNHRCVSVTRGRLEAASIWHVDPLETARSWAEAGAEWMHLTDFDWVAGRDGNTDQVREIIRSVGIPVQLAGGFRTADAVAQWIELGAGRVVLSTLAVLDPDGVKALAKAYPDQIVISVDVLEGRVMTHGWQQQSAYEPETLIRAYNDAPLAAVIVTDIEPRDRAADGRLGLVSGLASIARAPVIASGVVSSEDDVARLKYIPNIAGAMVGRALFEKAVDLPSVLKLARPEVEPVADFI</sequence>
<dbReference type="GO" id="GO:0000162">
    <property type="term" value="P:L-tryptophan biosynthetic process"/>
    <property type="evidence" value="ECO:0007669"/>
    <property type="project" value="TreeGrafter"/>
</dbReference>
<evidence type="ECO:0000256" key="2">
    <source>
        <dbReference type="ARBA" id="ARBA00004496"/>
    </source>
</evidence>
<comment type="catalytic activity">
    <reaction evidence="1 9">
        <text>1-(5-phospho-beta-D-ribosyl)-5-[(5-phospho-beta-D-ribosylamino)methylideneamino]imidazole-4-carboxamide = 5-[(5-phospho-1-deoxy-D-ribulos-1-ylimino)methylamino]-1-(5-phospho-beta-D-ribosyl)imidazole-4-carboxamide</text>
        <dbReference type="Rhea" id="RHEA:15469"/>
        <dbReference type="ChEBI" id="CHEBI:58435"/>
        <dbReference type="ChEBI" id="CHEBI:58525"/>
        <dbReference type="EC" id="5.3.1.16"/>
    </reaction>
</comment>
<dbReference type="HAMAP" id="MF_01014">
    <property type="entry name" value="HisA"/>
    <property type="match status" value="1"/>
</dbReference>
<keyword evidence="5 9" id="KW-0963">Cytoplasm</keyword>
<reference evidence="11 12" key="1">
    <citation type="submission" date="2019-04" db="EMBL/GenBank/DDBJ databases">
        <title>Shimia ponticola sp. nov., isolated from seawater.</title>
        <authorList>
            <person name="Kim Y.-O."/>
            <person name="Yoon J.-H."/>
        </authorList>
    </citation>
    <scope>NUCLEOTIDE SEQUENCE [LARGE SCALE GENOMIC DNA]</scope>
    <source>
        <strain evidence="11 12">MYP11</strain>
    </source>
</reference>
<feature type="active site" description="Proton acceptor" evidence="9">
    <location>
        <position position="8"/>
    </location>
</feature>
<feature type="active site" description="Proton donor" evidence="9">
    <location>
        <position position="128"/>
    </location>
</feature>
<evidence type="ECO:0000256" key="10">
    <source>
        <dbReference type="RuleBase" id="RU003657"/>
    </source>
</evidence>
<evidence type="ECO:0000313" key="12">
    <source>
        <dbReference type="Proteomes" id="UP000306602"/>
    </source>
</evidence>
<dbReference type="GO" id="GO:0005737">
    <property type="term" value="C:cytoplasm"/>
    <property type="evidence" value="ECO:0007669"/>
    <property type="project" value="UniProtKB-SubCell"/>
</dbReference>
<evidence type="ECO:0000256" key="6">
    <source>
        <dbReference type="ARBA" id="ARBA00022605"/>
    </source>
</evidence>
<comment type="subcellular location">
    <subcellularLocation>
        <location evidence="2 9">Cytoplasm</location>
    </subcellularLocation>
</comment>
<dbReference type="EMBL" id="SRKY01000001">
    <property type="protein sequence ID" value="THH38300.1"/>
    <property type="molecule type" value="Genomic_DNA"/>
</dbReference>
<dbReference type="UniPathway" id="UPA00031">
    <property type="reaction ID" value="UER00009"/>
</dbReference>
<evidence type="ECO:0000256" key="7">
    <source>
        <dbReference type="ARBA" id="ARBA00023102"/>
    </source>
</evidence>
<dbReference type="SUPFAM" id="SSF51366">
    <property type="entry name" value="Ribulose-phoshate binding barrel"/>
    <property type="match status" value="1"/>
</dbReference>
<dbReference type="RefSeq" id="WP_136461193.1">
    <property type="nucleotide sequence ID" value="NZ_SRKY01000001.1"/>
</dbReference>
<dbReference type="Pfam" id="PF00977">
    <property type="entry name" value="His_biosynth"/>
    <property type="match status" value="1"/>
</dbReference>
<dbReference type="AlphaFoldDB" id="A0A4S4NQ17"/>
<proteinExistence type="inferred from homology"/>
<keyword evidence="12" id="KW-1185">Reference proteome</keyword>
<keyword evidence="8 9" id="KW-0413">Isomerase</keyword>
<dbReference type="EC" id="5.3.1.16" evidence="9"/>
<dbReference type="Proteomes" id="UP000306602">
    <property type="component" value="Unassembled WGS sequence"/>
</dbReference>
<gene>
    <name evidence="9" type="primary">hisA</name>
    <name evidence="11" type="ORF">E4Z66_01640</name>
</gene>
<dbReference type="Gene3D" id="3.20.20.70">
    <property type="entry name" value="Aldolase class I"/>
    <property type="match status" value="1"/>
</dbReference>
<evidence type="ECO:0000256" key="8">
    <source>
        <dbReference type="ARBA" id="ARBA00023235"/>
    </source>
</evidence>
<dbReference type="InterPro" id="IPR023016">
    <property type="entry name" value="HisA/PriA"/>
</dbReference>
<dbReference type="InterPro" id="IPR044524">
    <property type="entry name" value="Isoase_HisA-like"/>
</dbReference>
<comment type="pathway">
    <text evidence="3 9">Amino-acid biosynthesis; L-histidine biosynthesis; L-histidine from 5-phospho-alpha-D-ribose 1-diphosphate: step 4/9.</text>
</comment>
<keyword evidence="7 9" id="KW-0368">Histidine biosynthesis</keyword>
<accession>A0A4S4NQ17</accession>
<evidence type="ECO:0000256" key="9">
    <source>
        <dbReference type="HAMAP-Rule" id="MF_01014"/>
    </source>
</evidence>
<evidence type="ECO:0000313" key="11">
    <source>
        <dbReference type="EMBL" id="THH38300.1"/>
    </source>
</evidence>
<name>A0A4S4NQ17_9RHOB</name>
<evidence type="ECO:0000256" key="5">
    <source>
        <dbReference type="ARBA" id="ARBA00022490"/>
    </source>
</evidence>
<dbReference type="CDD" id="cd04732">
    <property type="entry name" value="HisA"/>
    <property type="match status" value="1"/>
</dbReference>
<dbReference type="InterPro" id="IPR011060">
    <property type="entry name" value="RibuloseP-bd_barrel"/>
</dbReference>
<dbReference type="PANTHER" id="PTHR43090">
    <property type="entry name" value="1-(5-PHOSPHORIBOSYL)-5-[(5-PHOSPHORIBOSYLAMINO)METHYLIDENEAMINO] IMIDAZOLE-4-CARBOXAMIDE ISOMERASE"/>
    <property type="match status" value="1"/>
</dbReference>
<dbReference type="InterPro" id="IPR006062">
    <property type="entry name" value="His_biosynth"/>
</dbReference>
<dbReference type="OrthoDB" id="9807749at2"/>
<comment type="similarity">
    <text evidence="4 9 10">Belongs to the HisA/HisF family.</text>
</comment>
<evidence type="ECO:0000256" key="3">
    <source>
        <dbReference type="ARBA" id="ARBA00005133"/>
    </source>
</evidence>
<comment type="caution">
    <text evidence="11">The sequence shown here is derived from an EMBL/GenBank/DDBJ whole genome shotgun (WGS) entry which is preliminary data.</text>
</comment>
<dbReference type="PANTHER" id="PTHR43090:SF2">
    <property type="entry name" value="1-(5-PHOSPHORIBOSYL)-5-[(5-PHOSPHORIBOSYLAMINO)METHYLIDENEAMINO] IMIDAZOLE-4-CARBOXAMIDE ISOMERASE"/>
    <property type="match status" value="1"/>
</dbReference>
<evidence type="ECO:0000256" key="1">
    <source>
        <dbReference type="ARBA" id="ARBA00000901"/>
    </source>
</evidence>
<evidence type="ECO:0000256" key="4">
    <source>
        <dbReference type="ARBA" id="ARBA00009667"/>
    </source>
</evidence>
<dbReference type="GO" id="GO:0003949">
    <property type="term" value="F:1-(5-phosphoribosyl)-5-[(5-phosphoribosylamino)methylideneamino]imidazole-4-carboxamide isomerase activity"/>
    <property type="evidence" value="ECO:0007669"/>
    <property type="project" value="UniProtKB-UniRule"/>
</dbReference>
<dbReference type="GO" id="GO:0000105">
    <property type="term" value="P:L-histidine biosynthetic process"/>
    <property type="evidence" value="ECO:0007669"/>
    <property type="project" value="UniProtKB-UniRule"/>
</dbReference>
<protein>
    <recommendedName>
        <fullName evidence="9">1-(5-phosphoribosyl)-5-[(5-phosphoribosylamino)methylideneamino] imidazole-4-carboxamide isomerase</fullName>
        <ecNumber evidence="9">5.3.1.16</ecNumber>
    </recommendedName>
    <alternativeName>
        <fullName evidence="9">Phosphoribosylformimino-5-aminoimidazole carboxamide ribotide isomerase</fullName>
    </alternativeName>
</protein>
<organism evidence="11 12">
    <name type="scientific">Aliishimia ponticola</name>
    <dbReference type="NCBI Taxonomy" id="2499833"/>
    <lineage>
        <taxon>Bacteria</taxon>
        <taxon>Pseudomonadati</taxon>
        <taxon>Pseudomonadota</taxon>
        <taxon>Alphaproteobacteria</taxon>
        <taxon>Rhodobacterales</taxon>
        <taxon>Paracoccaceae</taxon>
        <taxon>Aliishimia</taxon>
    </lineage>
</organism>